<dbReference type="EMBL" id="JACHHI010000001">
    <property type="protein sequence ID" value="MBB6477068.1"/>
    <property type="molecule type" value="Genomic_DNA"/>
</dbReference>
<comment type="catalytic activity">
    <reaction evidence="10 11">
        <text>D-glycero-beta-D-manno-heptose 1-phosphate + ATP + H(+) = ADP-D-glycero-beta-D-manno-heptose + diphosphate</text>
        <dbReference type="Rhea" id="RHEA:27465"/>
        <dbReference type="ChEBI" id="CHEBI:15378"/>
        <dbReference type="ChEBI" id="CHEBI:30616"/>
        <dbReference type="ChEBI" id="CHEBI:33019"/>
        <dbReference type="ChEBI" id="CHEBI:59967"/>
        <dbReference type="ChEBI" id="CHEBI:61593"/>
        <dbReference type="EC" id="2.7.7.70"/>
    </reaction>
</comment>
<evidence type="ECO:0000256" key="9">
    <source>
        <dbReference type="ARBA" id="ARBA00023277"/>
    </source>
</evidence>
<dbReference type="InterPro" id="IPR029056">
    <property type="entry name" value="Ribokinase-like"/>
</dbReference>
<dbReference type="AlphaFoldDB" id="A0A841R2I3"/>
<keyword evidence="6 11" id="KW-0418">Kinase</keyword>
<keyword evidence="5 11" id="KW-0547">Nucleotide-binding</keyword>
<keyword evidence="3 11" id="KW-0808">Transferase</keyword>
<feature type="region of interest" description="Ribokinase" evidence="11">
    <location>
        <begin position="1"/>
        <end position="328"/>
    </location>
</feature>
<comment type="caution">
    <text evidence="14">The sequence shown here is derived from an EMBL/GenBank/DDBJ whole genome shotgun (WGS) entry which is preliminary data.</text>
</comment>
<dbReference type="GeneID" id="93485374"/>
<comment type="catalytic activity">
    <reaction evidence="11">
        <text>D-glycero-beta-D-manno-heptose 7-phosphate + ATP = D-glycero-beta-D-manno-heptose 1,7-bisphosphate + ADP + H(+)</text>
        <dbReference type="Rhea" id="RHEA:27473"/>
        <dbReference type="ChEBI" id="CHEBI:15378"/>
        <dbReference type="ChEBI" id="CHEBI:30616"/>
        <dbReference type="ChEBI" id="CHEBI:60204"/>
        <dbReference type="ChEBI" id="CHEBI:60208"/>
        <dbReference type="ChEBI" id="CHEBI:456216"/>
        <dbReference type="EC" id="2.7.1.167"/>
    </reaction>
</comment>
<dbReference type="InterPro" id="IPR023030">
    <property type="entry name" value="Bifunc_HldE"/>
</dbReference>
<organism evidence="14 15">
    <name type="scientific">Negativicoccus succinicivorans</name>
    <dbReference type="NCBI Taxonomy" id="620903"/>
    <lineage>
        <taxon>Bacteria</taxon>
        <taxon>Bacillati</taxon>
        <taxon>Bacillota</taxon>
        <taxon>Negativicutes</taxon>
        <taxon>Veillonellales</taxon>
        <taxon>Veillonellaceae</taxon>
        <taxon>Negativicoccus</taxon>
    </lineage>
</organism>
<dbReference type="EC" id="2.7.1.167" evidence="11"/>
<keyword evidence="15" id="KW-1185">Reference proteome</keyword>
<dbReference type="GO" id="GO:0097171">
    <property type="term" value="P:ADP-L-glycero-beta-D-manno-heptose biosynthetic process"/>
    <property type="evidence" value="ECO:0007669"/>
    <property type="project" value="UniProtKB-UniPathway"/>
</dbReference>
<dbReference type="UniPathway" id="UPA00356">
    <property type="reaction ID" value="UER00437"/>
</dbReference>
<dbReference type="Gene3D" id="3.40.1190.20">
    <property type="match status" value="1"/>
</dbReference>
<dbReference type="PANTHER" id="PTHR46969:SF1">
    <property type="entry name" value="BIFUNCTIONAL PROTEIN HLDE"/>
    <property type="match status" value="1"/>
</dbReference>
<feature type="binding site" evidence="11">
    <location>
        <begin position="205"/>
        <end position="208"/>
    </location>
    <ligand>
        <name>ATP</name>
        <dbReference type="ChEBI" id="CHEBI:30616"/>
    </ligand>
</feature>
<dbReference type="NCBIfam" id="TIGR02199">
    <property type="entry name" value="rfaE_dom_II"/>
    <property type="match status" value="1"/>
</dbReference>
<keyword evidence="4 11" id="KW-0548">Nucleotidyltransferase</keyword>
<dbReference type="Pfam" id="PF01467">
    <property type="entry name" value="CTP_transf_like"/>
    <property type="match status" value="1"/>
</dbReference>
<dbReference type="InterPro" id="IPR011914">
    <property type="entry name" value="RfaE_dom_II"/>
</dbReference>
<name>A0A841R2I3_9FIRM</name>
<comment type="pathway">
    <text evidence="11">Nucleotide-sugar biosynthesis; ADP-L-glycero-beta-D-manno-heptose biosynthesis; ADP-L-glycero-beta-D-manno-heptose from D-glycero-beta-D-manno-heptose 7-phosphate: step 3/4.</text>
</comment>
<keyword evidence="9 11" id="KW-0119">Carbohydrate metabolism</keyword>
<evidence type="ECO:0000256" key="2">
    <source>
        <dbReference type="ARBA" id="ARBA00003753"/>
    </source>
</evidence>
<dbReference type="Proteomes" id="UP000591941">
    <property type="component" value="Unassembled WGS sequence"/>
</dbReference>
<feature type="domain" description="Cytidyltransferase-like" evidence="13">
    <location>
        <begin position="356"/>
        <end position="450"/>
    </location>
</feature>
<gene>
    <name evidence="11" type="primary">hldE</name>
    <name evidence="14" type="ORF">HNR45_000090</name>
</gene>
<keyword evidence="8 11" id="KW-0511">Multifunctional enzyme</keyword>
<dbReference type="InterPro" id="IPR011611">
    <property type="entry name" value="PfkB_dom"/>
</dbReference>
<dbReference type="Pfam" id="PF00294">
    <property type="entry name" value="PfkB"/>
    <property type="match status" value="1"/>
</dbReference>
<dbReference type="GO" id="GO:0005524">
    <property type="term" value="F:ATP binding"/>
    <property type="evidence" value="ECO:0007669"/>
    <property type="project" value="UniProtKB-UniRule"/>
</dbReference>
<dbReference type="Gene3D" id="3.40.50.620">
    <property type="entry name" value="HUPs"/>
    <property type="match status" value="1"/>
</dbReference>
<dbReference type="GO" id="GO:0033786">
    <property type="term" value="F:heptose-1-phosphate adenylyltransferase activity"/>
    <property type="evidence" value="ECO:0007669"/>
    <property type="project" value="UniProtKB-UniRule"/>
</dbReference>
<evidence type="ECO:0000256" key="6">
    <source>
        <dbReference type="ARBA" id="ARBA00022777"/>
    </source>
</evidence>
<dbReference type="PROSITE" id="PS00018">
    <property type="entry name" value="EF_HAND_1"/>
    <property type="match status" value="1"/>
</dbReference>
<comment type="function">
    <text evidence="2 11">Catalyzes the ADP transfer from ATP to D-glycero-beta-D-manno-heptose 1-phosphate, yielding ADP-D-glycero-beta-D-manno-heptose.</text>
</comment>
<sequence>MRTNVERFFHSLHTLRIVVVGDVMLDRYLFGQVARISPEAPVPVHRIEKTERRLGGAANVAANLRGLGCPVRLISAVGDDSAADEFREVLRAGDMDDSGILTDPELQTTTKTRVIGVQQQMLRIDQERIQDISEHTVSRICEQVTKEVEKGCSVLVISDYGKGICTESLCQKVIQIGCDAQVPVLVDPKQADWSRYRNATLVTPNLKELSEACGTTLANHDREVKAAALALMKKSGVQQVAVTRSAKGILWVDNESHSFQHPALAREVYDVSGAGDTVVAVLAAAIGAQLPRRFALHLANCAAGVVVGKVGTYAISQSELAVSLSDNIHRDAAVLKLSELVQVVNAWREAGDTIVFTNGCFDLIHRGHLTYLEAAAELGDHLIIGVNSDASIRRLKGSLRPIVSEADRAYHLAALRAVDAVVVFDEDTPYELIREIRPDVLVKGGDYSPDDVVGKEFAGRVQIIPFVDGYSTTKLITTITSRNKGVH</sequence>
<dbReference type="RefSeq" id="WP_200841480.1">
    <property type="nucleotide sequence ID" value="NZ_CAURBC010000003.1"/>
</dbReference>
<dbReference type="PANTHER" id="PTHR46969">
    <property type="entry name" value="BIFUNCTIONAL PROTEIN HLDE"/>
    <property type="match status" value="1"/>
</dbReference>
<dbReference type="InterPro" id="IPR014729">
    <property type="entry name" value="Rossmann-like_a/b/a_fold"/>
</dbReference>
<dbReference type="GO" id="GO:0016773">
    <property type="term" value="F:phosphotransferase activity, alcohol group as acceptor"/>
    <property type="evidence" value="ECO:0007669"/>
    <property type="project" value="InterPro"/>
</dbReference>
<reference evidence="14 15" key="1">
    <citation type="submission" date="2020-08" db="EMBL/GenBank/DDBJ databases">
        <title>Genomic Encyclopedia of Type Strains, Phase IV (KMG-IV): sequencing the most valuable type-strain genomes for metagenomic binning, comparative biology and taxonomic classification.</title>
        <authorList>
            <person name="Goeker M."/>
        </authorList>
    </citation>
    <scope>NUCLEOTIDE SEQUENCE [LARGE SCALE GENOMIC DNA]</scope>
    <source>
        <strain evidence="14 15">DSM 21255</strain>
    </source>
</reference>
<dbReference type="InterPro" id="IPR004821">
    <property type="entry name" value="Cyt_trans-like"/>
</dbReference>
<dbReference type="GO" id="GO:0005829">
    <property type="term" value="C:cytosol"/>
    <property type="evidence" value="ECO:0007669"/>
    <property type="project" value="TreeGrafter"/>
</dbReference>
<feature type="active site" evidence="11">
    <location>
        <position position="276"/>
    </location>
</feature>
<keyword evidence="7 11" id="KW-0067">ATP-binding</keyword>
<dbReference type="EC" id="2.7.7.70" evidence="11"/>
<evidence type="ECO:0000313" key="15">
    <source>
        <dbReference type="Proteomes" id="UP000591941"/>
    </source>
</evidence>
<comment type="subunit">
    <text evidence="11">Homodimer.</text>
</comment>
<evidence type="ECO:0000259" key="13">
    <source>
        <dbReference type="Pfam" id="PF01467"/>
    </source>
</evidence>
<comment type="similarity">
    <text evidence="11">In the N-terminal section; belongs to the carbohydrate kinase PfkB family.</text>
</comment>
<proteinExistence type="inferred from homology"/>
<evidence type="ECO:0000256" key="8">
    <source>
        <dbReference type="ARBA" id="ARBA00023268"/>
    </source>
</evidence>
<dbReference type="NCBIfam" id="TIGR00125">
    <property type="entry name" value="cyt_tran_rel"/>
    <property type="match status" value="1"/>
</dbReference>
<evidence type="ECO:0000259" key="12">
    <source>
        <dbReference type="Pfam" id="PF00294"/>
    </source>
</evidence>
<comment type="pathway">
    <text evidence="11">Nucleotide-sugar biosynthesis; ADP-L-glycero-beta-D-manno-heptose biosynthesis; ADP-L-glycero-beta-D-manno-heptose from D-glycero-beta-D-manno-heptose 7-phosphate: step 1/4.</text>
</comment>
<comment type="similarity">
    <text evidence="11">In the C-terminal section; belongs to the cytidylyltransferase family.</text>
</comment>
<protein>
    <recommendedName>
        <fullName evidence="11">Bifunctional protein HldE</fullName>
    </recommendedName>
    <domain>
        <recommendedName>
            <fullName evidence="11">D-beta-D-heptose 7-phosphate kinase</fullName>
            <ecNumber evidence="11">2.7.1.167</ecNumber>
        </recommendedName>
        <alternativeName>
            <fullName evidence="11">D-beta-D-heptose 7-phosphotransferase</fullName>
        </alternativeName>
        <alternativeName>
            <fullName evidence="11">D-glycero-beta-D-manno-heptose-7-phosphate kinase</fullName>
        </alternativeName>
    </domain>
    <domain>
        <recommendedName>
            <fullName evidence="11">D-beta-D-heptose 1-phosphate adenylyltransferase</fullName>
            <ecNumber evidence="11">2.7.7.70</ecNumber>
        </recommendedName>
        <alternativeName>
            <fullName evidence="11">D-glycero-beta-D-manno-heptose 1-phosphate adenylyltransferase</fullName>
        </alternativeName>
    </domain>
</protein>
<accession>A0A841R2I3</accession>
<evidence type="ECO:0000256" key="3">
    <source>
        <dbReference type="ARBA" id="ARBA00022679"/>
    </source>
</evidence>
<comment type="function">
    <text evidence="1 11">Catalyzes the phosphorylation of D-glycero-D-manno-heptose 7-phosphate at the C-1 position to selectively form D-glycero-beta-D-manno-heptose-1,7-bisphosphate.</text>
</comment>
<dbReference type="InterPro" id="IPR011913">
    <property type="entry name" value="RfaE_dom_I"/>
</dbReference>
<evidence type="ECO:0000256" key="7">
    <source>
        <dbReference type="ARBA" id="ARBA00022840"/>
    </source>
</evidence>
<evidence type="ECO:0000313" key="14">
    <source>
        <dbReference type="EMBL" id="MBB6477068.1"/>
    </source>
</evidence>
<dbReference type="SUPFAM" id="SSF52374">
    <property type="entry name" value="Nucleotidylyl transferase"/>
    <property type="match status" value="1"/>
</dbReference>
<feature type="region of interest" description="Cytidylyltransferase" evidence="11">
    <location>
        <begin position="356"/>
        <end position="487"/>
    </location>
</feature>
<feature type="domain" description="Carbohydrate kinase PfkB" evidence="12">
    <location>
        <begin position="16"/>
        <end position="314"/>
    </location>
</feature>
<evidence type="ECO:0000256" key="4">
    <source>
        <dbReference type="ARBA" id="ARBA00022695"/>
    </source>
</evidence>
<dbReference type="NCBIfam" id="TIGR02198">
    <property type="entry name" value="rfaE_dom_I"/>
    <property type="match status" value="1"/>
</dbReference>
<dbReference type="SUPFAM" id="SSF53613">
    <property type="entry name" value="Ribokinase-like"/>
    <property type="match status" value="1"/>
</dbReference>
<dbReference type="CDD" id="cd01172">
    <property type="entry name" value="RfaE_like"/>
    <property type="match status" value="1"/>
</dbReference>
<evidence type="ECO:0000256" key="1">
    <source>
        <dbReference type="ARBA" id="ARBA00002319"/>
    </source>
</evidence>
<dbReference type="HAMAP" id="MF_01603">
    <property type="entry name" value="HldE"/>
    <property type="match status" value="1"/>
</dbReference>
<dbReference type="GO" id="GO:0033785">
    <property type="term" value="F:heptose 7-phosphate kinase activity"/>
    <property type="evidence" value="ECO:0007669"/>
    <property type="project" value="UniProtKB-UniRule"/>
</dbReference>
<evidence type="ECO:0000256" key="5">
    <source>
        <dbReference type="ARBA" id="ARBA00022741"/>
    </source>
</evidence>
<evidence type="ECO:0000256" key="11">
    <source>
        <dbReference type="HAMAP-Rule" id="MF_01603"/>
    </source>
</evidence>
<dbReference type="InterPro" id="IPR018247">
    <property type="entry name" value="EF_Hand_1_Ca_BS"/>
</dbReference>
<evidence type="ECO:0000256" key="10">
    <source>
        <dbReference type="ARBA" id="ARBA00047428"/>
    </source>
</evidence>